<organism evidence="1 2">
    <name type="scientific">Levilactobacillus angrenensis</name>
    <dbReference type="NCBI Taxonomy" id="2486020"/>
    <lineage>
        <taxon>Bacteria</taxon>
        <taxon>Bacillati</taxon>
        <taxon>Bacillota</taxon>
        <taxon>Bacilli</taxon>
        <taxon>Lactobacillales</taxon>
        <taxon>Lactobacillaceae</taxon>
        <taxon>Levilactobacillus</taxon>
    </lineage>
</organism>
<name>A0ABW1U7I1_9LACO</name>
<accession>A0ABW1U7I1</accession>
<dbReference type="EMBL" id="JBHSSO010000010">
    <property type="protein sequence ID" value="MFC6289297.1"/>
    <property type="molecule type" value="Genomic_DNA"/>
</dbReference>
<dbReference type="Proteomes" id="UP001596258">
    <property type="component" value="Unassembled WGS sequence"/>
</dbReference>
<evidence type="ECO:0000313" key="1">
    <source>
        <dbReference type="EMBL" id="MFC6289297.1"/>
    </source>
</evidence>
<sequence>MQRSGKRHSARNITMLVIVLALLFGLGLATTTAGAKSTNERKTHTEKVQLMKKNDRALKAATLNAKGLSIAWKDVLQHKVKLLKQLKTTIAKEKGNVYSARQVRTLTHKIDRLNKKYTHKLKKLKTHRDPASIHYARFKEKNGYTVFTKEKIKWVGNRAYVVWGIQEHDGKFINYGGHGNGFTTD</sequence>
<reference evidence="2" key="1">
    <citation type="journal article" date="2019" name="Int. J. Syst. Evol. Microbiol.">
        <title>The Global Catalogue of Microorganisms (GCM) 10K type strain sequencing project: providing services to taxonomists for standard genome sequencing and annotation.</title>
        <authorList>
            <consortium name="The Broad Institute Genomics Platform"/>
            <consortium name="The Broad Institute Genome Sequencing Center for Infectious Disease"/>
            <person name="Wu L."/>
            <person name="Ma J."/>
        </authorList>
    </citation>
    <scope>NUCLEOTIDE SEQUENCE [LARGE SCALE GENOMIC DNA]</scope>
    <source>
        <strain evidence="2">CCM 8893</strain>
    </source>
</reference>
<protein>
    <submittedName>
        <fullName evidence="1">Uncharacterized protein</fullName>
    </submittedName>
</protein>
<comment type="caution">
    <text evidence="1">The sequence shown here is derived from an EMBL/GenBank/DDBJ whole genome shotgun (WGS) entry which is preliminary data.</text>
</comment>
<dbReference type="RefSeq" id="WP_125576982.1">
    <property type="nucleotide sequence ID" value="NZ_JBHSSO010000010.1"/>
</dbReference>
<evidence type="ECO:0000313" key="2">
    <source>
        <dbReference type="Proteomes" id="UP001596258"/>
    </source>
</evidence>
<keyword evidence="2" id="KW-1185">Reference proteome</keyword>
<gene>
    <name evidence="1" type="ORF">ACFP1M_03660</name>
</gene>
<proteinExistence type="predicted"/>